<evidence type="ECO:0000256" key="4">
    <source>
        <dbReference type="ARBA" id="ARBA00022692"/>
    </source>
</evidence>
<evidence type="ECO:0000256" key="8">
    <source>
        <dbReference type="SAM" id="SignalP"/>
    </source>
</evidence>
<dbReference type="AlphaFoldDB" id="A0A1S1YU07"/>
<accession>A0A1S1YU07</accession>
<dbReference type="NCBIfam" id="TIGR04056">
    <property type="entry name" value="OMP_RagA_SusC"/>
    <property type="match status" value="1"/>
</dbReference>
<organism evidence="10 11">
    <name type="scientific">Flammeovirga pacifica</name>
    <dbReference type="NCBI Taxonomy" id="915059"/>
    <lineage>
        <taxon>Bacteria</taxon>
        <taxon>Pseudomonadati</taxon>
        <taxon>Bacteroidota</taxon>
        <taxon>Cytophagia</taxon>
        <taxon>Cytophagales</taxon>
        <taxon>Flammeovirgaceae</taxon>
        <taxon>Flammeovirga</taxon>
    </lineage>
</organism>
<dbReference type="InterPro" id="IPR023996">
    <property type="entry name" value="TonB-dep_OMP_SusC/RagA"/>
</dbReference>
<dbReference type="Gene3D" id="2.60.40.1120">
    <property type="entry name" value="Carboxypeptidase-like, regulatory domain"/>
    <property type="match status" value="1"/>
</dbReference>
<evidence type="ECO:0000256" key="5">
    <source>
        <dbReference type="ARBA" id="ARBA00023136"/>
    </source>
</evidence>
<keyword evidence="11" id="KW-1185">Reference proteome</keyword>
<dbReference type="Pfam" id="PF13715">
    <property type="entry name" value="CarbopepD_reg_2"/>
    <property type="match status" value="1"/>
</dbReference>
<protein>
    <recommendedName>
        <fullName evidence="9">TonB-dependent receptor plug domain-containing protein</fullName>
    </recommendedName>
</protein>
<evidence type="ECO:0000259" key="9">
    <source>
        <dbReference type="Pfam" id="PF07715"/>
    </source>
</evidence>
<keyword evidence="2 7" id="KW-0813">Transport</keyword>
<keyword evidence="6 7" id="KW-0998">Cell outer membrane</keyword>
<dbReference type="Pfam" id="PF07715">
    <property type="entry name" value="Plug"/>
    <property type="match status" value="1"/>
</dbReference>
<evidence type="ECO:0000256" key="2">
    <source>
        <dbReference type="ARBA" id="ARBA00022448"/>
    </source>
</evidence>
<keyword evidence="4 7" id="KW-0812">Transmembrane</keyword>
<evidence type="ECO:0000313" key="10">
    <source>
        <dbReference type="EMBL" id="OHX64522.1"/>
    </source>
</evidence>
<dbReference type="NCBIfam" id="TIGR04057">
    <property type="entry name" value="SusC_RagA_signa"/>
    <property type="match status" value="1"/>
</dbReference>
<dbReference type="STRING" id="915059.NH26_23390"/>
<reference evidence="10 11" key="1">
    <citation type="journal article" date="2012" name="Int. J. Syst. Evol. Microbiol.">
        <title>Flammeovirga pacifica sp. nov., isolated from deep-sea sediment.</title>
        <authorList>
            <person name="Xu H."/>
            <person name="Fu Y."/>
            <person name="Yang N."/>
            <person name="Ding Z."/>
            <person name="Lai Q."/>
            <person name="Zeng R."/>
        </authorList>
    </citation>
    <scope>NUCLEOTIDE SEQUENCE [LARGE SCALE GENOMIC DNA]</scope>
    <source>
        <strain evidence="11">DSM 24597 / LMG 26175 / WPAGA1</strain>
    </source>
</reference>
<dbReference type="Proteomes" id="UP000179797">
    <property type="component" value="Unassembled WGS sequence"/>
</dbReference>
<dbReference type="GO" id="GO:0009279">
    <property type="term" value="C:cell outer membrane"/>
    <property type="evidence" value="ECO:0007669"/>
    <property type="project" value="UniProtKB-SubCell"/>
</dbReference>
<dbReference type="Gene3D" id="2.170.130.10">
    <property type="entry name" value="TonB-dependent receptor, plug domain"/>
    <property type="match status" value="1"/>
</dbReference>
<dbReference type="InterPro" id="IPR023997">
    <property type="entry name" value="TonB-dep_OMP_SusC/RagA_CS"/>
</dbReference>
<comment type="caution">
    <text evidence="10">The sequence shown here is derived from an EMBL/GenBank/DDBJ whole genome shotgun (WGS) entry which is preliminary data.</text>
</comment>
<sequence>MKYKILQRLLLMFVFVLACSMEILAQETITISGIVTADDGIAMPGVNVIIQGTTEGTITDIDGKYMLEAPAASELSFSFIGYKTETVSVSGRTSINFQLKPDLEQLDEVVVIGYGKQNRRDVTGGIVSVKSEELTQATPTSALEGMQGRLSGVSITSNGGPGAGAEISIRGTSTLNSGTGPLYVVDGQQMEDINSVNPEDIASIEVLKDGASAAIYGSKSANGVVIITTKSGKSGETKINASFVQGWSTLASKIPVSNTRQAKIYADARKGNDPNGSPLDSLSTIYNQDYDYQDMITRTSQRQQFGLSLSGGTETANFYWNTGYLNQDGVVNNSDYQRYNTTLNVNFKATDWLKAGARIMGSYSEQNGLNTGAVFGQISTHFPYLPVQDADGTFIPQTSSQQNILAETLFTERRRRRYRGQGFAFAEFQILPSLTFKSTLGVDVHFKRNNDFNPTIVQPLGRAPSGSQTTEHDFSFQHENYLSWQKKFGNHNISAMAGMQIQRWNDEYARFESNSFNNDINRTFNNVAELTAGASRTEAEAHSIVSQYSRVTYDFKGKYLFTATIRRDGSSRFGENNKYGIFPGATVGWRISDEFFMEPLKPVLSNMKIRGGISQNGNERIPNFESRTLYRPGYFYDGVNGIGVSQMGNPDLVWETTQQAFVGVDLGLFEDKINLNFDYYEKLTSDLLYSVPLPQETGFKSVRSNVGEIKNSGIEVNISANIINKTNFKWFSSFNIATNVNEVVKLAEKDGQIIQGDYIIREGGSIGDFYGYTALGVFQYDESNAFDDNGKQLTPIFDDEGNFQNYELDGQEYTGEVNQLKVQNRTLLGGDVHWQDHDGDFNIDADNDRSVIGNGLPELFGGLYNEFTYKGIKLSILFDFNFGNDIYKKYDQTRNQRLVTTVVPGPDRIENAWYEQGDIARYPTLYSKSASKNNLGPNTFWLSKADFIKLRSVRLDYSLPKSLMNKVSFMSDVSFYVSGNNLFTWTNFDGYNPELGTNGNALQPGLDNLRYPLSREFLCGLKVQF</sequence>
<dbReference type="PROSITE" id="PS52016">
    <property type="entry name" value="TONB_DEPENDENT_REC_3"/>
    <property type="match status" value="1"/>
</dbReference>
<name>A0A1S1YU07_FLAPC</name>
<evidence type="ECO:0000256" key="6">
    <source>
        <dbReference type="ARBA" id="ARBA00023237"/>
    </source>
</evidence>
<dbReference type="PROSITE" id="PS51257">
    <property type="entry name" value="PROKAR_LIPOPROTEIN"/>
    <property type="match status" value="1"/>
</dbReference>
<gene>
    <name evidence="10" type="ORF">NH26_23390</name>
</gene>
<evidence type="ECO:0000256" key="1">
    <source>
        <dbReference type="ARBA" id="ARBA00004571"/>
    </source>
</evidence>
<dbReference type="InterPro" id="IPR037066">
    <property type="entry name" value="Plug_dom_sf"/>
</dbReference>
<keyword evidence="3 7" id="KW-1134">Transmembrane beta strand</keyword>
<evidence type="ECO:0000313" key="11">
    <source>
        <dbReference type="Proteomes" id="UP000179797"/>
    </source>
</evidence>
<dbReference type="InterPro" id="IPR008969">
    <property type="entry name" value="CarboxyPept-like_regulatory"/>
</dbReference>
<comment type="similarity">
    <text evidence="7">Belongs to the TonB-dependent receptor family.</text>
</comment>
<feature type="chain" id="PRO_5010167660" description="TonB-dependent receptor plug domain-containing protein" evidence="8">
    <location>
        <begin position="26"/>
        <end position="1025"/>
    </location>
</feature>
<feature type="signal peptide" evidence="8">
    <location>
        <begin position="1"/>
        <end position="25"/>
    </location>
</feature>
<keyword evidence="5 7" id="KW-0472">Membrane</keyword>
<dbReference type="EMBL" id="JRYR02000002">
    <property type="protein sequence ID" value="OHX64522.1"/>
    <property type="molecule type" value="Genomic_DNA"/>
</dbReference>
<evidence type="ECO:0000256" key="3">
    <source>
        <dbReference type="ARBA" id="ARBA00022452"/>
    </source>
</evidence>
<comment type="subcellular location">
    <subcellularLocation>
        <location evidence="1 7">Cell outer membrane</location>
        <topology evidence="1 7">Multi-pass membrane protein</topology>
    </subcellularLocation>
</comment>
<dbReference type="SUPFAM" id="SSF49464">
    <property type="entry name" value="Carboxypeptidase regulatory domain-like"/>
    <property type="match status" value="1"/>
</dbReference>
<feature type="domain" description="TonB-dependent receptor plug" evidence="9">
    <location>
        <begin position="120"/>
        <end position="224"/>
    </location>
</feature>
<dbReference type="InterPro" id="IPR036942">
    <property type="entry name" value="Beta-barrel_TonB_sf"/>
</dbReference>
<proteinExistence type="inferred from homology"/>
<evidence type="ECO:0000256" key="7">
    <source>
        <dbReference type="PROSITE-ProRule" id="PRU01360"/>
    </source>
</evidence>
<keyword evidence="8" id="KW-0732">Signal</keyword>
<dbReference type="SUPFAM" id="SSF56935">
    <property type="entry name" value="Porins"/>
    <property type="match status" value="1"/>
</dbReference>
<dbReference type="InterPro" id="IPR012910">
    <property type="entry name" value="Plug_dom"/>
</dbReference>
<dbReference type="Gene3D" id="2.40.170.20">
    <property type="entry name" value="TonB-dependent receptor, beta-barrel domain"/>
    <property type="match status" value="1"/>
</dbReference>
<dbReference type="InterPro" id="IPR039426">
    <property type="entry name" value="TonB-dep_rcpt-like"/>
</dbReference>